<dbReference type="EMBL" id="CP099418">
    <property type="protein sequence ID" value="USW48754.1"/>
    <property type="molecule type" value="Genomic_DNA"/>
</dbReference>
<feature type="compositionally biased region" description="Acidic residues" evidence="1">
    <location>
        <begin position="186"/>
        <end position="201"/>
    </location>
</feature>
<keyword evidence="3" id="KW-1185">Reference proteome</keyword>
<dbReference type="AlphaFoldDB" id="A0A9Q9AG06"/>
<gene>
    <name evidence="2" type="ORF">Slin15195_G020730</name>
</gene>
<feature type="compositionally biased region" description="Gly residues" evidence="1">
    <location>
        <begin position="117"/>
        <end position="126"/>
    </location>
</feature>
<evidence type="ECO:0000256" key="1">
    <source>
        <dbReference type="SAM" id="MobiDB-lite"/>
    </source>
</evidence>
<dbReference type="PANTHER" id="PTHR40635:SF1">
    <property type="match status" value="1"/>
</dbReference>
<reference evidence="2" key="1">
    <citation type="submission" date="2022-06" db="EMBL/GenBank/DDBJ databases">
        <title>Complete genome sequences of two strains of the flax pathogen Septoria linicola.</title>
        <authorList>
            <person name="Lapalu N."/>
            <person name="Simon A."/>
            <person name="Demenou B."/>
            <person name="Paumier D."/>
            <person name="Guillot M.-P."/>
            <person name="Gout L."/>
            <person name="Valade R."/>
        </authorList>
    </citation>
    <scope>NUCLEOTIDE SEQUENCE</scope>
    <source>
        <strain evidence="2">SE15195</strain>
    </source>
</reference>
<organism evidence="2 3">
    <name type="scientific">Septoria linicola</name>
    <dbReference type="NCBI Taxonomy" id="215465"/>
    <lineage>
        <taxon>Eukaryota</taxon>
        <taxon>Fungi</taxon>
        <taxon>Dikarya</taxon>
        <taxon>Ascomycota</taxon>
        <taxon>Pezizomycotina</taxon>
        <taxon>Dothideomycetes</taxon>
        <taxon>Dothideomycetidae</taxon>
        <taxon>Mycosphaerellales</taxon>
        <taxon>Mycosphaerellaceae</taxon>
        <taxon>Septoria</taxon>
    </lineage>
</organism>
<evidence type="ECO:0000313" key="2">
    <source>
        <dbReference type="EMBL" id="USW48754.1"/>
    </source>
</evidence>
<feature type="compositionally biased region" description="Basic residues" evidence="1">
    <location>
        <begin position="64"/>
        <end position="73"/>
    </location>
</feature>
<dbReference type="PANTHER" id="PTHR40635">
    <property type="match status" value="1"/>
</dbReference>
<dbReference type="Proteomes" id="UP001056384">
    <property type="component" value="Chromosome 1"/>
</dbReference>
<feature type="compositionally biased region" description="Basic and acidic residues" evidence="1">
    <location>
        <begin position="166"/>
        <end position="185"/>
    </location>
</feature>
<feature type="compositionally biased region" description="Acidic residues" evidence="1">
    <location>
        <begin position="220"/>
        <end position="235"/>
    </location>
</feature>
<accession>A0A9Q9AG06</accession>
<name>A0A9Q9AG06_9PEZI</name>
<evidence type="ECO:0000313" key="3">
    <source>
        <dbReference type="Proteomes" id="UP001056384"/>
    </source>
</evidence>
<feature type="region of interest" description="Disordered" evidence="1">
    <location>
        <begin position="53"/>
        <end position="76"/>
    </location>
</feature>
<feature type="region of interest" description="Disordered" evidence="1">
    <location>
        <begin position="166"/>
        <end position="241"/>
    </location>
</feature>
<proteinExistence type="predicted"/>
<protein>
    <submittedName>
        <fullName evidence="2">Uncharacterized protein</fullName>
    </submittedName>
</protein>
<sequence length="306" mass="34658">MAPIRRYLRITKFSVLEVRIYLHKPSDASWLLSSRDNVLTRIIQEVRPKVLPKLREENANSKQQKPKGKKKRGIKDVASQDDFEVSIFLKETTSRHSLLTKKKEFSSKPKLRSNGKGLTGWLGAGGGDKKEDAIDLDEGNEVPEILREEEQDEVVDLSGILEVGGEERSIRKRKSAEVEEGRGEGQDEDEALFVSSSDEEFFATQRAQPSKKRRKRNEKEEEEAEQVNEDEDDELDDKKKMTLDTNYDGFSIYGRILCLIVTRKGKKEPQARALDDAAPAGGSQMMERFIATQVAREEGLSDVEDG</sequence>
<feature type="region of interest" description="Disordered" evidence="1">
    <location>
        <begin position="105"/>
        <end position="136"/>
    </location>
</feature>